<dbReference type="AlphaFoldDB" id="A0A068R6C0"/>
<name>A0A068R6C0_9GAMM</name>
<dbReference type="InterPro" id="IPR024684">
    <property type="entry name" value="Tscrpt_act_PerC/SfV_Orf40"/>
</dbReference>
<organism evidence="1 2">
    <name type="scientific">Xenorhabdus poinarii G6</name>
    <dbReference type="NCBI Taxonomy" id="1354304"/>
    <lineage>
        <taxon>Bacteria</taxon>
        <taxon>Pseudomonadati</taxon>
        <taxon>Pseudomonadota</taxon>
        <taxon>Gammaproteobacteria</taxon>
        <taxon>Enterobacterales</taxon>
        <taxon>Morganellaceae</taxon>
        <taxon>Xenorhabdus</taxon>
    </lineage>
</organism>
<dbReference type="STRING" id="1354304.XPG1_2015"/>
<protein>
    <submittedName>
        <fullName evidence="1">Uncharacterized protein</fullName>
    </submittedName>
</protein>
<dbReference type="EMBL" id="FO704551">
    <property type="protein sequence ID" value="CDG21670.1"/>
    <property type="molecule type" value="Genomic_DNA"/>
</dbReference>
<accession>A0A068R6C0</accession>
<keyword evidence="2" id="KW-1185">Reference proteome</keyword>
<dbReference type="RefSeq" id="WP_045958783.1">
    <property type="nucleotide sequence ID" value="NZ_FO704551.1"/>
</dbReference>
<reference evidence="1 2" key="1">
    <citation type="submission" date="2013-07" db="EMBL/GenBank/DDBJ databases">
        <authorList>
            <person name="Genoscope - CEA"/>
        </authorList>
    </citation>
    <scope>NUCLEOTIDE SEQUENCE [LARGE SCALE GENOMIC DNA]</scope>
    <source>
        <strain evidence="1 2">G6</strain>
    </source>
</reference>
<sequence>MTQEFSTLMKKASELEKKGLPRRAAEIYNKAFLAAKSNKDEKEALLGNKRCIRISAIKIPENML</sequence>
<dbReference type="Pfam" id="PF06069">
    <property type="entry name" value="PerC"/>
    <property type="match status" value="1"/>
</dbReference>
<evidence type="ECO:0000313" key="1">
    <source>
        <dbReference type="EMBL" id="CDG21670.1"/>
    </source>
</evidence>
<dbReference type="KEGG" id="xpo:XPG1_2015"/>
<dbReference type="HOGENOM" id="CLU_2866851_0_0_6"/>
<proteinExistence type="predicted"/>
<evidence type="ECO:0000313" key="2">
    <source>
        <dbReference type="Proteomes" id="UP000032735"/>
    </source>
</evidence>
<dbReference type="Proteomes" id="UP000032735">
    <property type="component" value="Chromosome"/>
</dbReference>
<gene>
    <name evidence="1" type="ORF">XPG1_2015</name>
</gene>